<dbReference type="Pfam" id="PF16323">
    <property type="entry name" value="DUF4959"/>
    <property type="match status" value="1"/>
</dbReference>
<protein>
    <recommendedName>
        <fullName evidence="6">DUF4959 domain-containing protein</fullName>
    </recommendedName>
</protein>
<dbReference type="OrthoDB" id="621114at2"/>
<evidence type="ECO:0008006" key="6">
    <source>
        <dbReference type="Google" id="ProtNLM"/>
    </source>
</evidence>
<evidence type="ECO:0000259" key="2">
    <source>
        <dbReference type="Pfam" id="PF16391"/>
    </source>
</evidence>
<dbReference type="Pfam" id="PF17166">
    <property type="entry name" value="DUF5126"/>
    <property type="match status" value="1"/>
</dbReference>
<evidence type="ECO:0000313" key="4">
    <source>
        <dbReference type="EMBL" id="PUZ28674.1"/>
    </source>
</evidence>
<feature type="domain" description="DUF4959" evidence="1">
    <location>
        <begin position="24"/>
        <end position="129"/>
    </location>
</feature>
<evidence type="ECO:0000313" key="5">
    <source>
        <dbReference type="Proteomes" id="UP000244450"/>
    </source>
</evidence>
<sequence length="424" mass="47400">MKFQKYIPHCMGLLFLGALLFNNACRKIDGYNDIVSNDKTKPGPVTSVKVSNFNGGAYITYALPDSKNILYVEANYAISDKKTRQTKSSYYSDSITVSGFAKSQDYKVTLYVVSRANVKSDSVVVTVHPDTPPYQLVYASLAAQNAFGGVNIKAVNKTRNAVGIVSLLPNANTNSLDIEDQHYSTADSINYTLRGYDTLPKPFGFYVTDEWGNISDTLFSTIHPIYETLMDKQLFQPFVLPTDVPNYQNGYFNLSNLWNNNNGEPGYNTQQPILKSDSKPFIWPAWATFDMGQSARLSRYMFWFRTGGSNEFVWTSGSPQTWVIWGRNDTPVDEVMPADTTQLPAVGQATAGGWINMGKFNAPPRPPHNPLTNEDLATWAAGFNFDLSIDLPKVRYLRLECFHTMGGTDNYFGIMEMSVYGNPK</sequence>
<organism evidence="4 5">
    <name type="scientific">Chitinophaga parva</name>
    <dbReference type="NCBI Taxonomy" id="2169414"/>
    <lineage>
        <taxon>Bacteria</taxon>
        <taxon>Pseudomonadati</taxon>
        <taxon>Bacteroidota</taxon>
        <taxon>Chitinophagia</taxon>
        <taxon>Chitinophagales</taxon>
        <taxon>Chitinophagaceae</taxon>
        <taxon>Chitinophaga</taxon>
    </lineage>
</organism>
<dbReference type="InterPro" id="IPR032164">
    <property type="entry name" value="DUF5000"/>
</dbReference>
<dbReference type="Pfam" id="PF16391">
    <property type="entry name" value="DUF5000"/>
    <property type="match status" value="1"/>
</dbReference>
<dbReference type="AlphaFoldDB" id="A0A2T7BLW8"/>
<dbReference type="Gene3D" id="2.60.120.260">
    <property type="entry name" value="Galactose-binding domain-like"/>
    <property type="match status" value="1"/>
</dbReference>
<name>A0A2T7BLW8_9BACT</name>
<gene>
    <name evidence="4" type="ORF">DCC81_04095</name>
</gene>
<evidence type="ECO:0000259" key="1">
    <source>
        <dbReference type="Pfam" id="PF16323"/>
    </source>
</evidence>
<feature type="domain" description="DUF5126" evidence="3">
    <location>
        <begin position="131"/>
        <end position="232"/>
    </location>
</feature>
<feature type="domain" description="DUF5000" evidence="2">
    <location>
        <begin position="277"/>
        <end position="421"/>
    </location>
</feature>
<accession>A0A2T7BLW8</accession>
<dbReference type="InterPro" id="IPR033431">
    <property type="entry name" value="DUF5126"/>
</dbReference>
<keyword evidence="5" id="KW-1185">Reference proteome</keyword>
<dbReference type="RefSeq" id="WP_108685313.1">
    <property type="nucleotide sequence ID" value="NZ_QCYK01000001.1"/>
</dbReference>
<dbReference type="InterPro" id="IPR032527">
    <property type="entry name" value="DUF4959"/>
</dbReference>
<comment type="caution">
    <text evidence="4">The sequence shown here is derived from an EMBL/GenBank/DDBJ whole genome shotgun (WGS) entry which is preliminary data.</text>
</comment>
<dbReference type="Proteomes" id="UP000244450">
    <property type="component" value="Unassembled WGS sequence"/>
</dbReference>
<proteinExistence type="predicted"/>
<evidence type="ECO:0000259" key="3">
    <source>
        <dbReference type="Pfam" id="PF17166"/>
    </source>
</evidence>
<reference evidence="4 5" key="1">
    <citation type="submission" date="2018-04" db="EMBL/GenBank/DDBJ databases">
        <title>Chitinophaga fuyangensis sp. nov., isolated from soil in a chemical factory.</title>
        <authorList>
            <person name="Chen K."/>
        </authorList>
    </citation>
    <scope>NUCLEOTIDE SEQUENCE [LARGE SCALE GENOMIC DNA]</scope>
    <source>
        <strain evidence="4 5">LY-1</strain>
    </source>
</reference>
<dbReference type="EMBL" id="QCYK01000001">
    <property type="protein sequence ID" value="PUZ28674.1"/>
    <property type="molecule type" value="Genomic_DNA"/>
</dbReference>